<sequence>MNKSTLLTIPNLITYTRLILLILSIYSTLPYFILFYTTSSLLDILDGYVARYLNQQTILGSCLDMITDRLSTPIICYRIIFNDSTYIYNLFNNKPNLNHLDHLPNLNHLDHLPNIDQLTYLPFISLYTLIDLLSHFLHFNLSLIKSQNHKINTNRILQFYYNKTVLVCVCFGSELFFICLCLNLKMFYKFFYGFVIVKMFFNFVQGFEGLCGLSCVKKGGE</sequence>
<dbReference type="GO" id="GO:0016020">
    <property type="term" value="C:membrane"/>
    <property type="evidence" value="ECO:0007669"/>
    <property type="project" value="UniProtKB-SubCell"/>
</dbReference>
<dbReference type="HOGENOM" id="CLU_067602_2_0_1"/>
<evidence type="ECO:0000256" key="9">
    <source>
        <dbReference type="SAM" id="Phobius"/>
    </source>
</evidence>
<keyword evidence="2 8" id="KW-0808">Transferase</keyword>
<dbReference type="PROSITE" id="PS00379">
    <property type="entry name" value="CDP_ALCOHOL_P_TRANSF"/>
    <property type="match status" value="1"/>
</dbReference>
<comment type="similarity">
    <text evidence="8">Belongs to the CDP-alcohol phosphatidyltransferase class-I family.</text>
</comment>
<evidence type="ECO:0000256" key="5">
    <source>
        <dbReference type="ARBA" id="ARBA00023098"/>
    </source>
</evidence>
<evidence type="ECO:0000256" key="1">
    <source>
        <dbReference type="ARBA" id="ARBA00004141"/>
    </source>
</evidence>
<feature type="transmembrane region" description="Helical" evidence="9">
    <location>
        <begin position="164"/>
        <end position="185"/>
    </location>
</feature>
<evidence type="ECO:0000256" key="3">
    <source>
        <dbReference type="ARBA" id="ARBA00022692"/>
    </source>
</evidence>
<dbReference type="InterPro" id="IPR048254">
    <property type="entry name" value="CDP_ALCOHOL_P_TRANSF_CS"/>
</dbReference>
<name>T0KW76_9MICR</name>
<evidence type="ECO:0000256" key="7">
    <source>
        <dbReference type="ARBA" id="ARBA00023264"/>
    </source>
</evidence>
<keyword evidence="11" id="KW-1185">Reference proteome</keyword>
<evidence type="ECO:0000256" key="4">
    <source>
        <dbReference type="ARBA" id="ARBA00022989"/>
    </source>
</evidence>
<keyword evidence="3 9" id="KW-0812">Transmembrane</keyword>
<feature type="transmembrane region" description="Helical" evidence="9">
    <location>
        <begin position="12"/>
        <end position="33"/>
    </location>
</feature>
<keyword evidence="5" id="KW-0443">Lipid metabolism</keyword>
<evidence type="ECO:0000313" key="10">
    <source>
        <dbReference type="EMBL" id="EQB59752.1"/>
    </source>
</evidence>
<dbReference type="Proteomes" id="UP000053780">
    <property type="component" value="Unassembled WGS sequence"/>
</dbReference>
<keyword evidence="7" id="KW-1208">Phospholipid metabolism</keyword>
<keyword evidence="4 9" id="KW-1133">Transmembrane helix</keyword>
<protein>
    <submittedName>
        <fullName evidence="10">Cdp-diacylglycerol-inositol 3-phosphatidyltransferase pis</fullName>
    </submittedName>
</protein>
<feature type="transmembrane region" description="Helical" evidence="9">
    <location>
        <begin position="120"/>
        <end position="143"/>
    </location>
</feature>
<dbReference type="VEuPathDB" id="MicrosporidiaDB:NAPIS_ORF02681"/>
<dbReference type="PANTHER" id="PTHR15362:SF4">
    <property type="entry name" value="CDP-DIACYLGLYCEROL--INOSITOL 3-PHOSPHATIDYLTRANSFERASE"/>
    <property type="match status" value="1"/>
</dbReference>
<dbReference type="GO" id="GO:0005794">
    <property type="term" value="C:Golgi apparatus"/>
    <property type="evidence" value="ECO:0007669"/>
    <property type="project" value="TreeGrafter"/>
</dbReference>
<dbReference type="GO" id="GO:0006661">
    <property type="term" value="P:phosphatidylinositol biosynthetic process"/>
    <property type="evidence" value="ECO:0007669"/>
    <property type="project" value="TreeGrafter"/>
</dbReference>
<dbReference type="Pfam" id="PF01066">
    <property type="entry name" value="CDP-OH_P_transf"/>
    <property type="match status" value="1"/>
</dbReference>
<dbReference type="EMBL" id="KE647367">
    <property type="protein sequence ID" value="EQB59752.1"/>
    <property type="molecule type" value="Genomic_DNA"/>
</dbReference>
<organism evidence="10 11">
    <name type="scientific">Vairimorpha apis BRL 01</name>
    <dbReference type="NCBI Taxonomy" id="1037528"/>
    <lineage>
        <taxon>Eukaryota</taxon>
        <taxon>Fungi</taxon>
        <taxon>Fungi incertae sedis</taxon>
        <taxon>Microsporidia</taxon>
        <taxon>Nosematidae</taxon>
        <taxon>Vairimorpha</taxon>
    </lineage>
</organism>
<dbReference type="Gene3D" id="1.20.120.1760">
    <property type="match status" value="1"/>
</dbReference>
<accession>T0KW76</accession>
<keyword evidence="6 9" id="KW-0472">Membrane</keyword>
<dbReference type="AlphaFoldDB" id="T0KW76"/>
<reference evidence="10 11" key="1">
    <citation type="journal article" date="2013" name="BMC Genomics">
        <title>Genome sequencing and comparative genomics of honey bee microsporidia, Nosema apis reveal novel insights into host-parasite interactions.</title>
        <authorList>
            <person name="Chen Yp."/>
            <person name="Pettis J.S."/>
            <person name="Zhao Y."/>
            <person name="Liu X."/>
            <person name="Tallon L.J."/>
            <person name="Sadzewicz L.D."/>
            <person name="Li R."/>
            <person name="Zheng H."/>
            <person name="Huang S."/>
            <person name="Zhang X."/>
            <person name="Hamilton M.C."/>
            <person name="Pernal S.F."/>
            <person name="Melathopoulos A.P."/>
            <person name="Yan X."/>
            <person name="Evans J.D."/>
        </authorList>
    </citation>
    <scope>NUCLEOTIDE SEQUENCE [LARGE SCALE GENOMIC DNA]</scope>
    <source>
        <strain evidence="10 11">BRL 01</strain>
    </source>
</reference>
<evidence type="ECO:0000256" key="2">
    <source>
        <dbReference type="ARBA" id="ARBA00022679"/>
    </source>
</evidence>
<dbReference type="OrthoDB" id="10251079at2759"/>
<proteinExistence type="inferred from homology"/>
<dbReference type="InterPro" id="IPR043130">
    <property type="entry name" value="CDP-OH_PTrfase_TM_dom"/>
</dbReference>
<dbReference type="PANTHER" id="PTHR15362">
    <property type="entry name" value="PHOSPHATIDYLINOSITOL SYNTHASE"/>
    <property type="match status" value="1"/>
</dbReference>
<dbReference type="InterPro" id="IPR000462">
    <property type="entry name" value="CDP-OH_P_trans"/>
</dbReference>
<evidence type="ECO:0000256" key="8">
    <source>
        <dbReference type="RuleBase" id="RU003750"/>
    </source>
</evidence>
<comment type="subcellular location">
    <subcellularLocation>
        <location evidence="1">Membrane</location>
        <topology evidence="1">Multi-pass membrane protein</topology>
    </subcellularLocation>
</comment>
<evidence type="ECO:0000256" key="6">
    <source>
        <dbReference type="ARBA" id="ARBA00023136"/>
    </source>
</evidence>
<dbReference type="GO" id="GO:0003881">
    <property type="term" value="F:CDP-diacylglycerol-inositol 3-phosphatidyltransferase activity"/>
    <property type="evidence" value="ECO:0007669"/>
    <property type="project" value="TreeGrafter"/>
</dbReference>
<feature type="transmembrane region" description="Helical" evidence="9">
    <location>
        <begin position="191"/>
        <end position="216"/>
    </location>
</feature>
<gene>
    <name evidence="10" type="ORF">NAPIS_ORF02681</name>
</gene>
<evidence type="ECO:0000313" key="11">
    <source>
        <dbReference type="Proteomes" id="UP000053780"/>
    </source>
</evidence>